<name>A0A1W1D531_9ZZZZ</name>
<keyword evidence="2" id="KW-0812">Transmembrane</keyword>
<sequence length="408" mass="47477">MDTTDIITKIENINIQKEITDFLQLAKDLNYDIEKIYEQSPIFINVSGGIILSTILLVMLMRSSLRKSKASTALKNLENPDLSFEDFQKNLAIIAEFLPKSNKKFRQQLSEVVNQHYKNQIHTLDDAQIDEKIDKLQAMAQTYKDLSIGAKKDKKLSETYKKFADGILDSKIYYEISNYIDTLYFNEQSVPYLEKIVAYANEMGADGVKIKDQLMERLQEFDFGASLEIFLFVRSLDPEKLGDIYDYCIKKQSELFEKNDAMISDEIIDYLMEHGHKEEMYQYIKNLTHSVHLKELSKKYFNQTPNENLDFAFIANKTEINHEIALEYKTYILDKITDHWKDKEYLATIIERENVANVAGHDEIRKVIERIDQINDEEEERVKIEEALEIAKNAQAIALEAKELAEGK</sequence>
<keyword evidence="1" id="KW-0175">Coiled coil</keyword>
<dbReference type="AlphaFoldDB" id="A0A1W1D531"/>
<evidence type="ECO:0000256" key="1">
    <source>
        <dbReference type="SAM" id="Coils"/>
    </source>
</evidence>
<dbReference type="EMBL" id="FPHP01000045">
    <property type="protein sequence ID" value="SFV75698.1"/>
    <property type="molecule type" value="Genomic_DNA"/>
</dbReference>
<proteinExistence type="predicted"/>
<feature type="transmembrane region" description="Helical" evidence="2">
    <location>
        <begin position="42"/>
        <end position="61"/>
    </location>
</feature>
<evidence type="ECO:0000256" key="2">
    <source>
        <dbReference type="SAM" id="Phobius"/>
    </source>
</evidence>
<reference evidence="3" key="1">
    <citation type="submission" date="2016-10" db="EMBL/GenBank/DDBJ databases">
        <authorList>
            <person name="de Groot N.N."/>
        </authorList>
    </citation>
    <scope>NUCLEOTIDE SEQUENCE</scope>
</reference>
<evidence type="ECO:0000313" key="3">
    <source>
        <dbReference type="EMBL" id="SFV75698.1"/>
    </source>
</evidence>
<keyword evidence="2" id="KW-0472">Membrane</keyword>
<gene>
    <name evidence="3" type="ORF">MNB_SM-3-1134</name>
</gene>
<keyword evidence="2" id="KW-1133">Transmembrane helix</keyword>
<organism evidence="3">
    <name type="scientific">hydrothermal vent metagenome</name>
    <dbReference type="NCBI Taxonomy" id="652676"/>
    <lineage>
        <taxon>unclassified sequences</taxon>
        <taxon>metagenomes</taxon>
        <taxon>ecological metagenomes</taxon>
    </lineage>
</organism>
<protein>
    <submittedName>
        <fullName evidence="3">Uncharacterized protein</fullName>
    </submittedName>
</protein>
<feature type="coiled-coil region" evidence="1">
    <location>
        <begin position="361"/>
        <end position="394"/>
    </location>
</feature>
<accession>A0A1W1D531</accession>